<evidence type="ECO:0000313" key="3">
    <source>
        <dbReference type="EMBL" id="APU15483.1"/>
    </source>
</evidence>
<protein>
    <submittedName>
        <fullName evidence="3">NAD dependent epimerase/dehydratase family protein</fullName>
    </submittedName>
</protein>
<accession>A0AAC9LCL7</accession>
<dbReference type="Gene3D" id="3.40.50.720">
    <property type="entry name" value="NAD(P)-binding Rossmann-like Domain"/>
    <property type="match status" value="1"/>
</dbReference>
<evidence type="ECO:0000259" key="2">
    <source>
        <dbReference type="Pfam" id="PF01370"/>
    </source>
</evidence>
<keyword evidence="4" id="KW-1185">Reference proteome</keyword>
<organism evidence="3 4">
    <name type="scientific">Actinoalloteichus fjordicus</name>
    <dbReference type="NCBI Taxonomy" id="1612552"/>
    <lineage>
        <taxon>Bacteria</taxon>
        <taxon>Bacillati</taxon>
        <taxon>Actinomycetota</taxon>
        <taxon>Actinomycetes</taxon>
        <taxon>Pseudonocardiales</taxon>
        <taxon>Pseudonocardiaceae</taxon>
        <taxon>Actinoalloteichus</taxon>
    </lineage>
</organism>
<feature type="domain" description="NAD-dependent epimerase/dehydratase" evidence="2">
    <location>
        <begin position="13"/>
        <end position="178"/>
    </location>
</feature>
<sequence>MEVIGNGFIARHLRTYFFDHHPDTTIIAAGVSRTTANSVAEFARELTLVEEVTRRCRAENRTVVFLSTAASGLYGSEGGPHAEDDPISPISPYGRHKFDLESMIAVSGANWLTLRLSSLVGDGQPPHQLVPSLTAQITSGVVTVYQGSHRDLLDVSHLMEILDRLLAAKVCRTVVNVASGTPQPVDRIVAGIEARLNRSARWDFVTGSAGGAAVSIARLRELVPEVATYGFGPGYLERLIHRYVAPIADEASRTPARLRAEEHHDGTTIRTGFDDGSRA</sequence>
<comment type="similarity">
    <text evidence="1">Belongs to the NAD(P)-dependent epimerase/dehydratase family.</text>
</comment>
<proteinExistence type="inferred from homology"/>
<dbReference type="Pfam" id="PF01370">
    <property type="entry name" value="Epimerase"/>
    <property type="match status" value="1"/>
</dbReference>
<evidence type="ECO:0000313" key="4">
    <source>
        <dbReference type="Proteomes" id="UP000185511"/>
    </source>
</evidence>
<dbReference type="EMBL" id="CP016076">
    <property type="protein sequence ID" value="APU15483.1"/>
    <property type="molecule type" value="Genomic_DNA"/>
</dbReference>
<dbReference type="PANTHER" id="PTHR43000">
    <property type="entry name" value="DTDP-D-GLUCOSE 4,6-DEHYDRATASE-RELATED"/>
    <property type="match status" value="1"/>
</dbReference>
<dbReference type="AlphaFoldDB" id="A0AAC9LCL7"/>
<gene>
    <name evidence="3" type="ORF">UA74_17265</name>
</gene>
<evidence type="ECO:0000256" key="1">
    <source>
        <dbReference type="ARBA" id="ARBA00007637"/>
    </source>
</evidence>
<dbReference type="InterPro" id="IPR036291">
    <property type="entry name" value="NAD(P)-bd_dom_sf"/>
</dbReference>
<dbReference type="Proteomes" id="UP000185511">
    <property type="component" value="Chromosome"/>
</dbReference>
<name>A0AAC9LCL7_9PSEU</name>
<dbReference type="SUPFAM" id="SSF51735">
    <property type="entry name" value="NAD(P)-binding Rossmann-fold domains"/>
    <property type="match status" value="1"/>
</dbReference>
<reference evidence="4" key="1">
    <citation type="submission" date="2016-06" db="EMBL/GenBank/DDBJ databases">
        <title>Complete genome sequence of Actinoalloteichus fjordicus DSM 46855 (=ADI127-17), type strain of the new species Actinoalloteichus fjordicus.</title>
        <authorList>
            <person name="Ruckert C."/>
            <person name="Nouioui I."/>
            <person name="Willmese J."/>
            <person name="van Wezel G."/>
            <person name="Klenk H.-P."/>
            <person name="Kalinowski J."/>
            <person name="Zotchev S.B."/>
        </authorList>
    </citation>
    <scope>NUCLEOTIDE SEQUENCE [LARGE SCALE GENOMIC DNA]</scope>
    <source>
        <strain evidence="4">ADI127-7</strain>
    </source>
</reference>
<dbReference type="RefSeq" id="WP_075741199.1">
    <property type="nucleotide sequence ID" value="NZ_CP016076.1"/>
</dbReference>
<dbReference type="InterPro" id="IPR001509">
    <property type="entry name" value="Epimerase_deHydtase"/>
</dbReference>
<dbReference type="KEGG" id="acad:UA74_17265"/>